<dbReference type="PANTHER" id="PTHR40031">
    <property type="entry name" value="HYPOTHETICAL MEMBRANE SPANNING PROTEIN"/>
    <property type="match status" value="1"/>
</dbReference>
<comment type="caution">
    <text evidence="2">The sequence shown here is derived from an EMBL/GenBank/DDBJ whole genome shotgun (WGS) entry which is preliminary data.</text>
</comment>
<feature type="transmembrane region" description="Helical" evidence="1">
    <location>
        <begin position="125"/>
        <end position="149"/>
    </location>
</feature>
<evidence type="ECO:0000256" key="1">
    <source>
        <dbReference type="SAM" id="Phobius"/>
    </source>
</evidence>
<dbReference type="EMBL" id="QGKM01000023">
    <property type="protein sequence ID" value="PWQ97746.1"/>
    <property type="molecule type" value="Genomic_DNA"/>
</dbReference>
<dbReference type="InterPro" id="IPR053170">
    <property type="entry name" value="Transcription_regulator"/>
</dbReference>
<organism evidence="2 3">
    <name type="scientific">Leucothrix pacifica</name>
    <dbReference type="NCBI Taxonomy" id="1247513"/>
    <lineage>
        <taxon>Bacteria</taxon>
        <taxon>Pseudomonadati</taxon>
        <taxon>Pseudomonadota</taxon>
        <taxon>Gammaproteobacteria</taxon>
        <taxon>Thiotrichales</taxon>
        <taxon>Thiotrichaceae</taxon>
        <taxon>Leucothrix</taxon>
    </lineage>
</organism>
<sequence length="337" mass="38225">MDPVTQGAFGAVFAQTQGRSKDLAKAAVIGAIAGMAPDLDVLIRSDSDPLLALEFHRHFSHSLLFIPIGGLLCSLLLYPLLGKRWGLSFLQTYLWCVIGFGTHGLLDGCTSYGTQLLWPLSDHRFAWDIISIIDPLVSIPVLALIILAARRKARKYVYFALAWLAMYFGLSYTLHERAIEAGYQQAALRGHTPITMEAKPSFANIVVWKVIYQTEKDYYVDAVKVSFAEPVYWQGDSIPKLDLDRDFPWLDKQSQQAKDIERFRWFSGGYISQDKHKPDRVIDIRYSLLPQEINPLWGIDLTRDAAADKHIEYFTERGDSREAIGKLWKMIQATKPE</sequence>
<keyword evidence="1" id="KW-0472">Membrane</keyword>
<feature type="transmembrane region" description="Helical" evidence="1">
    <location>
        <begin position="59"/>
        <end position="81"/>
    </location>
</feature>
<keyword evidence="2" id="KW-0378">Hydrolase</keyword>
<dbReference type="PANTHER" id="PTHR40031:SF1">
    <property type="entry name" value="MEMBRANE-BOUND METAL-DEPENDENT HYDROLASE"/>
    <property type="match status" value="1"/>
</dbReference>
<dbReference type="OrthoDB" id="9781927at2"/>
<name>A0A317CGT4_9GAMM</name>
<dbReference type="Pfam" id="PF04307">
    <property type="entry name" value="YdjM"/>
    <property type="match status" value="1"/>
</dbReference>
<keyword evidence="3" id="KW-1185">Reference proteome</keyword>
<feature type="transmembrane region" description="Helical" evidence="1">
    <location>
        <begin position="156"/>
        <end position="174"/>
    </location>
</feature>
<accession>A0A317CGT4</accession>
<dbReference type="GO" id="GO:0016787">
    <property type="term" value="F:hydrolase activity"/>
    <property type="evidence" value="ECO:0007669"/>
    <property type="project" value="UniProtKB-KW"/>
</dbReference>
<gene>
    <name evidence="2" type="ORF">DKW60_10285</name>
</gene>
<feature type="transmembrane region" description="Helical" evidence="1">
    <location>
        <begin position="93"/>
        <end position="113"/>
    </location>
</feature>
<keyword evidence="1" id="KW-0812">Transmembrane</keyword>
<dbReference type="RefSeq" id="WP_109837562.1">
    <property type="nucleotide sequence ID" value="NZ_QGKM01000023.1"/>
</dbReference>
<dbReference type="Proteomes" id="UP000245539">
    <property type="component" value="Unassembled WGS sequence"/>
</dbReference>
<protein>
    <submittedName>
        <fullName evidence="2">Metal-dependent hydrolase</fullName>
    </submittedName>
</protein>
<reference evidence="2 3" key="1">
    <citation type="submission" date="2018-05" db="EMBL/GenBank/DDBJ databases">
        <title>Leucothrix arctica sp. nov., isolated from Arctic seawater.</title>
        <authorList>
            <person name="Choi A."/>
            <person name="Baek K."/>
        </authorList>
    </citation>
    <scope>NUCLEOTIDE SEQUENCE [LARGE SCALE GENOMIC DNA]</scope>
    <source>
        <strain evidence="2 3">JCM 18388</strain>
    </source>
</reference>
<dbReference type="InterPro" id="IPR007404">
    <property type="entry name" value="YdjM-like"/>
</dbReference>
<proteinExistence type="predicted"/>
<dbReference type="AlphaFoldDB" id="A0A317CGT4"/>
<evidence type="ECO:0000313" key="3">
    <source>
        <dbReference type="Proteomes" id="UP000245539"/>
    </source>
</evidence>
<keyword evidence="1" id="KW-1133">Transmembrane helix</keyword>
<evidence type="ECO:0000313" key="2">
    <source>
        <dbReference type="EMBL" id="PWQ97746.1"/>
    </source>
</evidence>